<sequence>MTNLDRIKNKIKRAPKGSLFILGDFSHLNIPYNTLKEYIRRLVKSGELRLVYRGIYQKPKFNNKLNREVPASPSDIANTYARKNNWKIVPSGDTALNQLGLTTQVPNTYQYKSSGPNREIILKSGIKISFENTVSREIDMEKTSALVIEALKSIGEENANDDVLKMITDKLSDTQLKQLRKDVALSRNWIRDLVVIMEENIEC</sequence>
<dbReference type="Proteomes" id="UP000182149">
    <property type="component" value="Unassembled WGS sequence"/>
</dbReference>
<keyword evidence="2" id="KW-1185">Reference proteome</keyword>
<dbReference type="EMBL" id="JXKD01000008">
    <property type="protein sequence ID" value="OJG10406.1"/>
    <property type="molecule type" value="Genomic_DNA"/>
</dbReference>
<protein>
    <recommendedName>
        <fullName evidence="3">Transcriptional regulator, AbiEi antitoxin, Type IV TA system</fullName>
    </recommendedName>
</protein>
<evidence type="ECO:0008006" key="3">
    <source>
        <dbReference type="Google" id="ProtNLM"/>
    </source>
</evidence>
<reference evidence="1 2" key="1">
    <citation type="submission" date="2014-12" db="EMBL/GenBank/DDBJ databases">
        <title>Draft genome sequences of 29 type strains of Enterococci.</title>
        <authorList>
            <person name="Zhong Z."/>
            <person name="Sun Z."/>
            <person name="Liu W."/>
            <person name="Zhang W."/>
            <person name="Zhang H."/>
        </authorList>
    </citation>
    <scope>NUCLEOTIDE SEQUENCE [LARGE SCALE GENOMIC DNA]</scope>
    <source>
        <strain evidence="1 2">DSM 17690</strain>
    </source>
</reference>
<dbReference type="InterPro" id="IPR045738">
    <property type="entry name" value="DUF6088"/>
</dbReference>
<organism evidence="1 2">
    <name type="scientific">Enterococcus aquimarinus</name>
    <dbReference type="NCBI Taxonomy" id="328396"/>
    <lineage>
        <taxon>Bacteria</taxon>
        <taxon>Bacillati</taxon>
        <taxon>Bacillota</taxon>
        <taxon>Bacilli</taxon>
        <taxon>Lactobacillales</taxon>
        <taxon>Enterococcaceae</taxon>
        <taxon>Enterococcus</taxon>
    </lineage>
</organism>
<proteinExistence type="predicted"/>
<evidence type="ECO:0000313" key="2">
    <source>
        <dbReference type="Proteomes" id="UP000182149"/>
    </source>
</evidence>
<dbReference type="Pfam" id="PF19570">
    <property type="entry name" value="DUF6088"/>
    <property type="match status" value="1"/>
</dbReference>
<name>A0A1L8QSI3_9ENTE</name>
<dbReference type="OrthoDB" id="9798200at2"/>
<gene>
    <name evidence="1" type="ORF">RU93_GL002185</name>
</gene>
<accession>A0A1L8QSI3</accession>
<dbReference type="RefSeq" id="WP_071874884.1">
    <property type="nucleotide sequence ID" value="NZ_JBHSHF010000017.1"/>
</dbReference>
<evidence type="ECO:0000313" key="1">
    <source>
        <dbReference type="EMBL" id="OJG10406.1"/>
    </source>
</evidence>
<comment type="caution">
    <text evidence="1">The sequence shown here is derived from an EMBL/GenBank/DDBJ whole genome shotgun (WGS) entry which is preliminary data.</text>
</comment>
<dbReference type="AlphaFoldDB" id="A0A1L8QSI3"/>